<feature type="domain" description="Double zinc ribbon" evidence="2">
    <location>
        <begin position="5"/>
        <end position="65"/>
    </location>
</feature>
<organism evidence="3 4">
    <name type="scientific">Commensalibacter intestini</name>
    <dbReference type="NCBI Taxonomy" id="479936"/>
    <lineage>
        <taxon>Bacteria</taxon>
        <taxon>Pseudomonadati</taxon>
        <taxon>Pseudomonadota</taxon>
        <taxon>Alphaproteobacteria</taxon>
        <taxon>Acetobacterales</taxon>
        <taxon>Acetobacteraceae</taxon>
    </lineage>
</organism>
<dbReference type="Gene3D" id="3.40.50.2020">
    <property type="match status" value="1"/>
</dbReference>
<sequence>MYHSLLNFLMPPRCLMCRTRVSHAGLVCVECFKQLEFIESPYCQSCARPFVSAEEAGNSFICLECEDSSILWHDCRAPFIYNEGLKKLIMPLKYGDQQKALGFLSQFMYRSAQDLIHQADFIIPVPLHKNRLRFRKYNQSALLAWQLGRMGKVDVLPMGLLRLKETLVLGHFNKVERQSLLKDAFVVSARWGGRLANKRVLLIDDVMTTGSTLRECTLTLLNAEVAYVDVLVTAKVM</sequence>
<dbReference type="InterPro" id="IPR029057">
    <property type="entry name" value="PRTase-like"/>
</dbReference>
<evidence type="ECO:0000259" key="2">
    <source>
        <dbReference type="Pfam" id="PF18912"/>
    </source>
</evidence>
<dbReference type="EMBL" id="JOPB01000029">
    <property type="protein sequence ID" value="OUI77636.1"/>
    <property type="molecule type" value="Genomic_DNA"/>
</dbReference>
<dbReference type="InterPro" id="IPR000836">
    <property type="entry name" value="PRTase_dom"/>
</dbReference>
<evidence type="ECO:0000313" key="3">
    <source>
        <dbReference type="EMBL" id="OUI77636.1"/>
    </source>
</evidence>
<comment type="similarity">
    <text evidence="1">Belongs to the ComF/GntX family.</text>
</comment>
<reference evidence="4" key="1">
    <citation type="submission" date="2014-06" db="EMBL/GenBank/DDBJ databases">
        <authorList>
            <person name="Winans N.J."/>
            <person name="Newell P.D."/>
            <person name="Douglas A.E."/>
        </authorList>
    </citation>
    <scope>NUCLEOTIDE SEQUENCE [LARGE SCALE GENOMIC DNA]</scope>
    <source>
        <strain evidence="4">DmL_052</strain>
    </source>
</reference>
<dbReference type="Pfam" id="PF18912">
    <property type="entry name" value="DZR_2"/>
    <property type="match status" value="1"/>
</dbReference>
<dbReference type="PANTHER" id="PTHR47505">
    <property type="entry name" value="DNA UTILIZATION PROTEIN YHGH"/>
    <property type="match status" value="1"/>
</dbReference>
<accession>A0A251ZSK1</accession>
<comment type="caution">
    <text evidence="3">The sequence shown here is derived from an EMBL/GenBank/DDBJ whole genome shotgun (WGS) entry which is preliminary data.</text>
</comment>
<dbReference type="AlphaFoldDB" id="A0A251ZSK1"/>
<protein>
    <recommendedName>
        <fullName evidence="2">Double zinc ribbon domain-containing protein</fullName>
    </recommendedName>
</protein>
<dbReference type="CDD" id="cd06223">
    <property type="entry name" value="PRTases_typeI"/>
    <property type="match status" value="1"/>
</dbReference>
<evidence type="ECO:0000313" key="4">
    <source>
        <dbReference type="Proteomes" id="UP000194946"/>
    </source>
</evidence>
<dbReference type="InterPro" id="IPR044005">
    <property type="entry name" value="DZR_2"/>
</dbReference>
<dbReference type="PANTHER" id="PTHR47505:SF1">
    <property type="entry name" value="DNA UTILIZATION PROTEIN YHGH"/>
    <property type="match status" value="1"/>
</dbReference>
<gene>
    <name evidence="3" type="ORF">HK18_04990</name>
</gene>
<name>A0A251ZSK1_9PROT</name>
<keyword evidence="4" id="KW-1185">Reference proteome</keyword>
<dbReference type="InterPro" id="IPR051910">
    <property type="entry name" value="ComF/GntX_DNA_util-trans"/>
</dbReference>
<proteinExistence type="inferred from homology"/>
<evidence type="ECO:0000256" key="1">
    <source>
        <dbReference type="ARBA" id="ARBA00008007"/>
    </source>
</evidence>
<dbReference type="SUPFAM" id="SSF53271">
    <property type="entry name" value="PRTase-like"/>
    <property type="match status" value="1"/>
</dbReference>
<dbReference type="Proteomes" id="UP000194946">
    <property type="component" value="Unassembled WGS sequence"/>
</dbReference>